<dbReference type="Gene3D" id="3.40.50.2020">
    <property type="match status" value="1"/>
</dbReference>
<dbReference type="EMBL" id="JAAZSR010000036">
    <property type="protein sequence ID" value="NKX49759.1"/>
    <property type="molecule type" value="Genomic_DNA"/>
</dbReference>
<evidence type="ECO:0000259" key="1">
    <source>
        <dbReference type="Pfam" id="PF00156"/>
    </source>
</evidence>
<keyword evidence="3" id="KW-1185">Reference proteome</keyword>
<dbReference type="InterPro" id="IPR000836">
    <property type="entry name" value="PRTase_dom"/>
</dbReference>
<name>A0ABX1JMZ5_9MICC</name>
<dbReference type="SUPFAM" id="SSF53474">
    <property type="entry name" value="alpha/beta-Hydrolases"/>
    <property type="match status" value="1"/>
</dbReference>
<evidence type="ECO:0000313" key="3">
    <source>
        <dbReference type="Proteomes" id="UP000523795"/>
    </source>
</evidence>
<dbReference type="Pfam" id="PF00156">
    <property type="entry name" value="Pribosyltran"/>
    <property type="match status" value="1"/>
</dbReference>
<dbReference type="Gene3D" id="3.30.1310.20">
    <property type="entry name" value="PRTase-like"/>
    <property type="match status" value="1"/>
</dbReference>
<keyword evidence="2" id="KW-0328">Glycosyltransferase</keyword>
<comment type="caution">
    <text evidence="2">The sequence shown here is derived from an EMBL/GenBank/DDBJ whole genome shotgun (WGS) entry which is preliminary data.</text>
</comment>
<dbReference type="GO" id="GO:0016757">
    <property type="term" value="F:glycosyltransferase activity"/>
    <property type="evidence" value="ECO:0007669"/>
    <property type="project" value="UniProtKB-KW"/>
</dbReference>
<dbReference type="Gene3D" id="3.40.50.1820">
    <property type="entry name" value="alpha/beta hydrolase"/>
    <property type="match status" value="1"/>
</dbReference>
<evidence type="ECO:0000313" key="2">
    <source>
        <dbReference type="EMBL" id="NKX49759.1"/>
    </source>
</evidence>
<organism evidence="2 3">
    <name type="scientific">Arthrobacter deserti</name>
    <dbReference type="NCBI Taxonomy" id="1742687"/>
    <lineage>
        <taxon>Bacteria</taxon>
        <taxon>Bacillati</taxon>
        <taxon>Actinomycetota</taxon>
        <taxon>Actinomycetes</taxon>
        <taxon>Micrococcales</taxon>
        <taxon>Micrococcaceae</taxon>
        <taxon>Arthrobacter</taxon>
    </lineage>
</organism>
<dbReference type="SUPFAM" id="SSF53271">
    <property type="entry name" value="PRTase-like"/>
    <property type="match status" value="1"/>
</dbReference>
<accession>A0ABX1JMZ5</accession>
<dbReference type="InterPro" id="IPR029057">
    <property type="entry name" value="PRTase-like"/>
</dbReference>
<dbReference type="Proteomes" id="UP000523795">
    <property type="component" value="Unassembled WGS sequence"/>
</dbReference>
<reference evidence="2 3" key="1">
    <citation type="submission" date="2020-04" db="EMBL/GenBank/DDBJ databases">
        <authorList>
            <person name="Liu S."/>
        </authorList>
    </citation>
    <scope>NUCLEOTIDE SEQUENCE [LARGE SCALE GENOMIC DNA]</scope>
    <source>
        <strain evidence="2 3">CGMCC 1.15091</strain>
    </source>
</reference>
<protein>
    <submittedName>
        <fullName evidence="2">Phosphoribosyltransferase</fullName>
    </submittedName>
</protein>
<dbReference type="InterPro" id="IPR029058">
    <property type="entry name" value="AB_hydrolase_fold"/>
</dbReference>
<proteinExistence type="predicted"/>
<sequence>MFEDRVDAGRQLAARLGYLRGQDVVVLGLPRGGVPVAYEVAQSLGAELDVIVVRKLGVPYQPEVAMGAIGEGGARVLEPRILAQARVAQDDLLQVEERERGVLQARVERFRRGRPRTLLQGRTALIVDDGVATGSTARAACQVARQLGAARVVLAVPVAPREALRDFEGPDEVVALSTPSHFTAVGCHYRDFSPTTDEEVVVLLDAAAKRSSGGERPANAADFDGDVLIPAGGQPPAGPLYLPEPPPAVVLFAHGSGSSRSSPRNRYVARVLEQAGLGTLLLDLLTPEEELDRANVFDIGLLAGRLAEAARWVLARPDAAGCRTGYFGASTGAAAALWAAAEPGAAVGAVVSRGGRPDLAGDRLPAVTAPTLLIVGGADTHVLELNHQARGKLRCTSELAVVPGASHLFEEPGTLAEAAVLAGDWFVRHLLPGAGRRPAGGGTLAGGAR</sequence>
<feature type="domain" description="Phosphoribosyltransferase" evidence="1">
    <location>
        <begin position="16"/>
        <end position="166"/>
    </location>
</feature>
<gene>
    <name evidence="2" type="ORF">HER39_04050</name>
</gene>
<dbReference type="CDD" id="cd06223">
    <property type="entry name" value="PRTases_typeI"/>
    <property type="match status" value="1"/>
</dbReference>
<keyword evidence="2" id="KW-0808">Transferase</keyword>